<organism evidence="2 3">
    <name type="scientific">Alteromonas confluentis</name>
    <dbReference type="NCBI Taxonomy" id="1656094"/>
    <lineage>
        <taxon>Bacteria</taxon>
        <taxon>Pseudomonadati</taxon>
        <taxon>Pseudomonadota</taxon>
        <taxon>Gammaproteobacteria</taxon>
        <taxon>Alteromonadales</taxon>
        <taxon>Alteromonadaceae</taxon>
        <taxon>Alteromonas/Salinimonas group</taxon>
        <taxon>Alteromonas</taxon>
    </lineage>
</organism>
<evidence type="ECO:0000259" key="1">
    <source>
        <dbReference type="Pfam" id="PF00497"/>
    </source>
</evidence>
<dbReference type="SUPFAM" id="SSF53850">
    <property type="entry name" value="Periplasmic binding protein-like II"/>
    <property type="match status" value="2"/>
</dbReference>
<dbReference type="AlphaFoldDB" id="A0A1E7ZGX1"/>
<evidence type="ECO:0000313" key="3">
    <source>
        <dbReference type="Proteomes" id="UP000175691"/>
    </source>
</evidence>
<dbReference type="STRING" id="1656094.BFC18_01600"/>
<feature type="domain" description="Solute-binding protein family 3/N-terminal" evidence="1">
    <location>
        <begin position="16"/>
        <end position="226"/>
    </location>
</feature>
<accession>A0A1E7ZGX1</accession>
<gene>
    <name evidence="2" type="ORF">BFC18_01600</name>
</gene>
<keyword evidence="3" id="KW-1185">Reference proteome</keyword>
<dbReference type="EMBL" id="MDHN01000002">
    <property type="protein sequence ID" value="OFC72726.1"/>
    <property type="molecule type" value="Genomic_DNA"/>
</dbReference>
<proteinExistence type="predicted"/>
<evidence type="ECO:0000313" key="2">
    <source>
        <dbReference type="EMBL" id="OFC72726.1"/>
    </source>
</evidence>
<comment type="caution">
    <text evidence="2">The sequence shown here is derived from an EMBL/GenBank/DDBJ whole genome shotgun (WGS) entry which is preliminary data.</text>
</comment>
<dbReference type="PANTHER" id="PTHR38834">
    <property type="entry name" value="PERIPLASMIC SUBSTRATE BINDING PROTEIN FAMILY 3"/>
    <property type="match status" value="1"/>
</dbReference>
<dbReference type="Gene3D" id="3.40.190.10">
    <property type="entry name" value="Periplasmic binding protein-like II"/>
    <property type="match status" value="4"/>
</dbReference>
<dbReference type="PANTHER" id="PTHR38834:SF3">
    <property type="entry name" value="SOLUTE-BINDING PROTEIN FAMILY 3_N-TERMINAL DOMAIN-CONTAINING PROTEIN"/>
    <property type="match status" value="1"/>
</dbReference>
<dbReference type="Pfam" id="PF00497">
    <property type="entry name" value="SBP_bac_3"/>
    <property type="match status" value="1"/>
</dbReference>
<dbReference type="Proteomes" id="UP000175691">
    <property type="component" value="Unassembled WGS sequence"/>
</dbReference>
<dbReference type="InterPro" id="IPR001638">
    <property type="entry name" value="Solute-binding_3/MltF_N"/>
</dbReference>
<protein>
    <recommendedName>
        <fullName evidence="1">Solute-binding protein family 3/N-terminal domain-containing protein</fullName>
    </recommendedName>
</protein>
<name>A0A1E7ZGX1_9ALTE</name>
<sequence length="502" mass="55720">MFNARADAISVIVTPVPVFNEVNANGEFSGYTVDLIRGMLEEAELEGQIRPEPLARMLTDLKNNPAQLGASLVRTPEREDQYYWISPVTAIPNHVYVKANSQLAETGITSLSELSGVAVRRNDYRHTLLEQAEVADILAVNSWEQAIELLLADRVNALLYSSAGLRLMCENAHMDCSELNPIYTRSTVVSYIVLPKVPENAELANLLSAAAAKFKSQQQFEALTEKVNQQLATSGLSGQLENGVLFVVDNGEAPKNEHLWVLGELSGDFAKLNSINEMVGYNADLVRRVLGEANISASVLAVPWQRLLRETLHKPNVLSFAVARTAEREERLHWITPITRNTYGLFGLGESAGTGIDQIPKGKIVGTLKHDFRAEIAAAANLATLEYDSWGETISALYNNDVDFVFTSPWSLKLGCRQVQSSCQDISMDYPYQEVTTWLVLSKPGTSMALVEKLKAAAKKVKSEDKYVQWAERWVSDINLRNNTAFSVRDGIIYLYSNEQFE</sequence>
<reference evidence="2 3" key="1">
    <citation type="submission" date="2016-08" db="EMBL/GenBank/DDBJ databases">
        <authorList>
            <person name="Seilhamer J.J."/>
        </authorList>
    </citation>
    <scope>NUCLEOTIDE SEQUENCE [LARGE SCALE GENOMIC DNA]</scope>
    <source>
        <strain evidence="2 3">KCTC 42603</strain>
    </source>
</reference>